<dbReference type="GO" id="GO:0031388">
    <property type="term" value="P:organic acid phosphorylation"/>
    <property type="evidence" value="ECO:0007669"/>
    <property type="project" value="UniProtKB-UniRule"/>
</dbReference>
<dbReference type="Gene3D" id="3.90.1510.10">
    <property type="entry name" value="Glycerate kinase, domain 2"/>
    <property type="match status" value="1"/>
</dbReference>
<evidence type="ECO:0000313" key="5">
    <source>
        <dbReference type="EMBL" id="QIZ05523.1"/>
    </source>
</evidence>
<evidence type="ECO:0000313" key="6">
    <source>
        <dbReference type="Proteomes" id="UP000501868"/>
    </source>
</evidence>
<sequence>MNILVAMDSLKGSLSSVEANKAIAEGFFKANSAFKVQTVPIADGGEGTAEALVHATNGQLIESVVTGPLGQPVKARYGILGDRTTAVIEIAEACGLPLVPEAERNPLIATSYGVGEMILEAVEKGCQYFIIGLGGSATNDAGVGMLQALGYRFLNKQGFDIRYGGAELKNIAKIDSSCVPEKVRTARYRVACDVHNPLYGVNGAAYIFGPQKGATAEMVKELDDGLKCFANVVLEQFGVELQHISGAGASGGLGAAFAGFLQVQLESGVGLILEMAGLEEKLQEVDIVVTGEGKLDRQTSMGKAPAGISRLARKHGLPVIALAGDISDGDSPLHESGISAYFTIVSGPVELEAAMDPEAARSNLKRTAEQIGRLLCLSMKKEPRDGSLASEA</sequence>
<evidence type="ECO:0000256" key="1">
    <source>
        <dbReference type="ARBA" id="ARBA00006284"/>
    </source>
</evidence>
<accession>A0A6H1NW63</accession>
<keyword evidence="3 4" id="KW-0418">Kinase</keyword>
<protein>
    <submittedName>
        <fullName evidence="5">Glycerate kinase</fullName>
    </submittedName>
</protein>
<dbReference type="SUPFAM" id="SSF110738">
    <property type="entry name" value="Glycerate kinase I"/>
    <property type="match status" value="1"/>
</dbReference>
<dbReference type="EMBL" id="CP051128">
    <property type="protein sequence ID" value="QIZ05523.1"/>
    <property type="molecule type" value="Genomic_DNA"/>
</dbReference>
<dbReference type="InterPro" id="IPR018193">
    <property type="entry name" value="Glyc_kinase_flavodox-like_fold"/>
</dbReference>
<reference evidence="5 6" key="1">
    <citation type="submission" date="2020-04" db="EMBL/GenBank/DDBJ databases">
        <title>Genome-Wide Identification of 5-Methylcytosine Sites in Bacterial Genomes By High-Throughput Sequencing of MspJI Restriction Fragments.</title>
        <authorList>
            <person name="Wu V."/>
        </authorList>
    </citation>
    <scope>NUCLEOTIDE SEQUENCE [LARGE SCALE GENOMIC DNA]</scope>
    <source>
        <strain evidence="5 6">S2</strain>
    </source>
</reference>
<dbReference type="PANTHER" id="PTHR21599">
    <property type="entry name" value="GLYCERATE KINASE"/>
    <property type="match status" value="1"/>
</dbReference>
<proteinExistence type="inferred from homology"/>
<name>A0A6H1NW63_PRIMG</name>
<dbReference type="PANTHER" id="PTHR21599:SF0">
    <property type="entry name" value="GLYCERATE KINASE"/>
    <property type="match status" value="1"/>
</dbReference>
<dbReference type="Gene3D" id="3.40.50.10350">
    <property type="entry name" value="Glycerate kinase, domain 1"/>
    <property type="match status" value="1"/>
</dbReference>
<evidence type="ECO:0000256" key="4">
    <source>
        <dbReference type="PIRNR" id="PIRNR006078"/>
    </source>
</evidence>
<dbReference type="InterPro" id="IPR036129">
    <property type="entry name" value="Glycerate_kinase_sf"/>
</dbReference>
<dbReference type="AlphaFoldDB" id="A0A6H1NW63"/>
<dbReference type="PIRSF" id="PIRSF006078">
    <property type="entry name" value="GlxK"/>
    <property type="match status" value="1"/>
</dbReference>
<dbReference type="Pfam" id="PF02595">
    <property type="entry name" value="Gly_kinase"/>
    <property type="match status" value="1"/>
</dbReference>
<dbReference type="InterPro" id="IPR018197">
    <property type="entry name" value="Glycerate_kinase_RE-like"/>
</dbReference>
<reference evidence="5 6" key="2">
    <citation type="submission" date="2020-04" db="EMBL/GenBank/DDBJ databases">
        <authorList>
            <person name="Fomenkov A."/>
            <person name="Anton B.P."/>
            <person name="Roberts R.J."/>
        </authorList>
    </citation>
    <scope>NUCLEOTIDE SEQUENCE [LARGE SCALE GENOMIC DNA]</scope>
    <source>
        <strain evidence="5 6">S2</strain>
    </source>
</reference>
<gene>
    <name evidence="5" type="ORF">HFZ78_01130</name>
</gene>
<evidence type="ECO:0000256" key="2">
    <source>
        <dbReference type="ARBA" id="ARBA00022679"/>
    </source>
</evidence>
<organism evidence="5 6">
    <name type="scientific">Priestia megaterium</name>
    <name type="common">Bacillus megaterium</name>
    <dbReference type="NCBI Taxonomy" id="1404"/>
    <lineage>
        <taxon>Bacteria</taxon>
        <taxon>Bacillati</taxon>
        <taxon>Bacillota</taxon>
        <taxon>Bacilli</taxon>
        <taxon>Bacillales</taxon>
        <taxon>Bacillaceae</taxon>
        <taxon>Priestia</taxon>
    </lineage>
</organism>
<evidence type="ECO:0000256" key="3">
    <source>
        <dbReference type="ARBA" id="ARBA00022777"/>
    </source>
</evidence>
<dbReference type="Proteomes" id="UP000501868">
    <property type="component" value="Chromosome"/>
</dbReference>
<dbReference type="NCBIfam" id="TIGR00045">
    <property type="entry name" value="glycerate kinase"/>
    <property type="match status" value="1"/>
</dbReference>
<dbReference type="InterPro" id="IPR004381">
    <property type="entry name" value="Glycerate_kinase"/>
</dbReference>
<dbReference type="GO" id="GO:0008887">
    <property type="term" value="F:glycerate kinase activity"/>
    <property type="evidence" value="ECO:0007669"/>
    <property type="project" value="UniProtKB-UniRule"/>
</dbReference>
<comment type="similarity">
    <text evidence="1 4">Belongs to the glycerate kinase type-1 family.</text>
</comment>
<keyword evidence="2 4" id="KW-0808">Transferase</keyword>